<dbReference type="GO" id="GO:0006631">
    <property type="term" value="P:fatty acid metabolic process"/>
    <property type="evidence" value="ECO:0007669"/>
    <property type="project" value="TreeGrafter"/>
</dbReference>
<sequence>MLTATGADFSLRAELILPTLLRSRAGETPDAVFAREIGGPSRTYAEMHDGALAHGAYFQQLGIAREEVVATFLPASIRALEIWLGLSWAGAIEAALNTGYRHQLLADVLNDTRATVVVTTSDFVPRLVEVAGLLEHVDRLVLIDVDERDIPSSPVDGWAMLPGADAGATAFEVSSFKEPRLEDTSCVLYTSGTTGPSKGVVIPWAQMLESGRTIIPVEHMDADDVFYCPYAPCHITGKAYFYSMLLVGGGYVVKQQFRTSDFWPEVVEYGCTTTLLQGAMAHFLLNQAPSPLEQNNPLDKVIVAPVIAEVQELERRFGVRVGTVYNMTELSCPLVSDGWVNDGIGSCGTVREGVTVRLVDDLDREVPVGEIGELVVRHDDPWTMSTGYLRRPEATVQANRNNWFHTGDTFYRDEHDRYFFVDRKKDAIRRRGENISSAEVEREVRPFPGVKEVAAVAAESEFGEDEVRLIIVEEPGISVEPAELHEFLKTRMAAYMLPRYIDIVDSIPKTETQKIQKNLLRKLPISDTTWEAPQRRASK</sequence>
<dbReference type="InterPro" id="IPR045851">
    <property type="entry name" value="AMP-bd_C_sf"/>
</dbReference>
<evidence type="ECO:0000313" key="6">
    <source>
        <dbReference type="Proteomes" id="UP001321506"/>
    </source>
</evidence>
<dbReference type="GO" id="GO:0031956">
    <property type="term" value="F:medium-chain fatty acid-CoA ligase activity"/>
    <property type="evidence" value="ECO:0007669"/>
    <property type="project" value="TreeGrafter"/>
</dbReference>
<evidence type="ECO:0000313" key="5">
    <source>
        <dbReference type="EMBL" id="MDI2099474.1"/>
    </source>
</evidence>
<name>A0AAW6T8C0_9MICO</name>
<dbReference type="Gene3D" id="3.40.50.12780">
    <property type="entry name" value="N-terminal domain of ligase-like"/>
    <property type="match status" value="1"/>
</dbReference>
<keyword evidence="6" id="KW-1185">Reference proteome</keyword>
<evidence type="ECO:0000256" key="2">
    <source>
        <dbReference type="ARBA" id="ARBA00022598"/>
    </source>
</evidence>
<comment type="similarity">
    <text evidence="1">Belongs to the ATP-dependent AMP-binding enzyme family.</text>
</comment>
<dbReference type="InterPro" id="IPR042099">
    <property type="entry name" value="ANL_N_sf"/>
</dbReference>
<dbReference type="Pfam" id="PF13193">
    <property type="entry name" value="AMP-binding_C"/>
    <property type="match status" value="1"/>
</dbReference>
<dbReference type="Gene3D" id="3.30.300.30">
    <property type="match status" value="1"/>
</dbReference>
<organism evidence="5 6">
    <name type="scientific">Ruicaihuangia caeni</name>
    <dbReference type="NCBI Taxonomy" id="3042517"/>
    <lineage>
        <taxon>Bacteria</taxon>
        <taxon>Bacillati</taxon>
        <taxon>Actinomycetota</taxon>
        <taxon>Actinomycetes</taxon>
        <taxon>Micrococcales</taxon>
        <taxon>Microbacteriaceae</taxon>
        <taxon>Ruicaihuangia</taxon>
    </lineage>
</organism>
<dbReference type="PROSITE" id="PS00455">
    <property type="entry name" value="AMP_BINDING"/>
    <property type="match status" value="1"/>
</dbReference>
<dbReference type="AlphaFoldDB" id="A0AAW6T8C0"/>
<evidence type="ECO:0000256" key="1">
    <source>
        <dbReference type="ARBA" id="ARBA00006432"/>
    </source>
</evidence>
<dbReference type="RefSeq" id="WP_281489257.1">
    <property type="nucleotide sequence ID" value="NZ_JASATX010000004.1"/>
</dbReference>
<dbReference type="SUPFAM" id="SSF56801">
    <property type="entry name" value="Acetyl-CoA synthetase-like"/>
    <property type="match status" value="1"/>
</dbReference>
<gene>
    <name evidence="5" type="ORF">QF206_10915</name>
</gene>
<dbReference type="InterPro" id="IPR020845">
    <property type="entry name" value="AMP-binding_CS"/>
</dbReference>
<proteinExistence type="inferred from homology"/>
<dbReference type="EMBL" id="JASATX010000004">
    <property type="protein sequence ID" value="MDI2099474.1"/>
    <property type="molecule type" value="Genomic_DNA"/>
</dbReference>
<feature type="domain" description="AMP-binding enzyme C-terminal" evidence="4">
    <location>
        <begin position="439"/>
        <end position="514"/>
    </location>
</feature>
<dbReference type="Pfam" id="PF00501">
    <property type="entry name" value="AMP-binding"/>
    <property type="match status" value="1"/>
</dbReference>
<accession>A0AAW6T8C0</accession>
<dbReference type="InterPro" id="IPR000873">
    <property type="entry name" value="AMP-dep_synth/lig_dom"/>
</dbReference>
<feature type="domain" description="AMP-dependent synthetase/ligase" evidence="3">
    <location>
        <begin position="22"/>
        <end position="389"/>
    </location>
</feature>
<dbReference type="InterPro" id="IPR025110">
    <property type="entry name" value="AMP-bd_C"/>
</dbReference>
<keyword evidence="2" id="KW-0436">Ligase</keyword>
<evidence type="ECO:0000259" key="3">
    <source>
        <dbReference type="Pfam" id="PF00501"/>
    </source>
</evidence>
<protein>
    <submittedName>
        <fullName evidence="5">AMP-binding protein</fullName>
    </submittedName>
</protein>
<dbReference type="PANTHER" id="PTHR43201">
    <property type="entry name" value="ACYL-COA SYNTHETASE"/>
    <property type="match status" value="1"/>
</dbReference>
<evidence type="ECO:0000259" key="4">
    <source>
        <dbReference type="Pfam" id="PF13193"/>
    </source>
</evidence>
<comment type="caution">
    <text evidence="5">The sequence shown here is derived from an EMBL/GenBank/DDBJ whole genome shotgun (WGS) entry which is preliminary data.</text>
</comment>
<reference evidence="5 6" key="1">
    <citation type="submission" date="2023-04" db="EMBL/GenBank/DDBJ databases">
        <title>Klugiella caeni sp. nov. isolated from the sludge of biochemical tank.</title>
        <authorList>
            <person name="Geng K."/>
        </authorList>
    </citation>
    <scope>NUCLEOTIDE SEQUENCE [LARGE SCALE GENOMIC DNA]</scope>
    <source>
        <strain evidence="5 6">YN-L-19</strain>
    </source>
</reference>
<dbReference type="Proteomes" id="UP001321506">
    <property type="component" value="Unassembled WGS sequence"/>
</dbReference>
<dbReference type="PANTHER" id="PTHR43201:SF5">
    <property type="entry name" value="MEDIUM-CHAIN ACYL-COA LIGASE ACSF2, MITOCHONDRIAL"/>
    <property type="match status" value="1"/>
</dbReference>